<protein>
    <submittedName>
        <fullName evidence="2">Uncharacterized protein</fullName>
    </submittedName>
</protein>
<keyword evidence="3" id="KW-1185">Reference proteome</keyword>
<dbReference type="AlphaFoldDB" id="A0A9W6NSY4"/>
<evidence type="ECO:0000313" key="3">
    <source>
        <dbReference type="Proteomes" id="UP001143480"/>
    </source>
</evidence>
<gene>
    <name evidence="2" type="ORF">GCM10017581_098740</name>
</gene>
<accession>A0A9W6NSY4</accession>
<proteinExistence type="predicted"/>
<feature type="transmembrane region" description="Helical" evidence="1">
    <location>
        <begin position="74"/>
        <end position="92"/>
    </location>
</feature>
<dbReference type="Proteomes" id="UP001143480">
    <property type="component" value="Unassembled WGS sequence"/>
</dbReference>
<reference evidence="2" key="2">
    <citation type="submission" date="2023-01" db="EMBL/GenBank/DDBJ databases">
        <authorList>
            <person name="Sun Q."/>
            <person name="Evtushenko L."/>
        </authorList>
    </citation>
    <scope>NUCLEOTIDE SEQUENCE</scope>
    <source>
        <strain evidence="2">VKM Ac-1321</strain>
    </source>
</reference>
<keyword evidence="1" id="KW-0472">Membrane</keyword>
<name>A0A9W6NSY4_9ACTN</name>
<evidence type="ECO:0000313" key="2">
    <source>
        <dbReference type="EMBL" id="GLL08114.1"/>
    </source>
</evidence>
<feature type="transmembrane region" description="Helical" evidence="1">
    <location>
        <begin position="40"/>
        <end position="62"/>
    </location>
</feature>
<keyword evidence="1" id="KW-1133">Transmembrane helix</keyword>
<feature type="transmembrane region" description="Helical" evidence="1">
    <location>
        <begin position="6"/>
        <end position="28"/>
    </location>
</feature>
<organism evidence="2 3">
    <name type="scientific">Dactylosporangium matsuzakiense</name>
    <dbReference type="NCBI Taxonomy" id="53360"/>
    <lineage>
        <taxon>Bacteria</taxon>
        <taxon>Bacillati</taxon>
        <taxon>Actinomycetota</taxon>
        <taxon>Actinomycetes</taxon>
        <taxon>Micromonosporales</taxon>
        <taxon>Micromonosporaceae</taxon>
        <taxon>Dactylosporangium</taxon>
    </lineage>
</organism>
<sequence length="95" mass="10478">MRGPFGILWWLIGSVCVVLTIVFTVVWPHPRQAGTPVWRLLVLHWAHPAVWLLFAASCFLRAGTSTHGSLLTTVTAQAAGVLYLVFLGAVLLDRR</sequence>
<comment type="caution">
    <text evidence="2">The sequence shown here is derived from an EMBL/GenBank/DDBJ whole genome shotgun (WGS) entry which is preliminary data.</text>
</comment>
<keyword evidence="1" id="KW-0812">Transmembrane</keyword>
<dbReference type="RefSeq" id="WP_271190272.1">
    <property type="nucleotide sequence ID" value="NZ_BSFP01000127.1"/>
</dbReference>
<reference evidence="2" key="1">
    <citation type="journal article" date="2014" name="Int. J. Syst. Evol. Microbiol.">
        <title>Complete genome sequence of Corynebacterium casei LMG S-19264T (=DSM 44701T), isolated from a smear-ripened cheese.</title>
        <authorList>
            <consortium name="US DOE Joint Genome Institute (JGI-PGF)"/>
            <person name="Walter F."/>
            <person name="Albersmeier A."/>
            <person name="Kalinowski J."/>
            <person name="Ruckert C."/>
        </authorList>
    </citation>
    <scope>NUCLEOTIDE SEQUENCE</scope>
    <source>
        <strain evidence="2">VKM Ac-1321</strain>
    </source>
</reference>
<evidence type="ECO:0000256" key="1">
    <source>
        <dbReference type="SAM" id="Phobius"/>
    </source>
</evidence>
<dbReference type="EMBL" id="BSFP01000127">
    <property type="protein sequence ID" value="GLL08114.1"/>
    <property type="molecule type" value="Genomic_DNA"/>
</dbReference>